<dbReference type="SMR" id="A0A8T3A293"/>
<dbReference type="InterPro" id="IPR000467">
    <property type="entry name" value="G_patch_dom"/>
</dbReference>
<feature type="compositionally biased region" description="Basic and acidic residues" evidence="1">
    <location>
        <begin position="59"/>
        <end position="78"/>
    </location>
</feature>
<proteinExistence type="predicted"/>
<organism evidence="3 4">
    <name type="scientific">Dendrobium nobile</name>
    <name type="common">Orchid</name>
    <dbReference type="NCBI Taxonomy" id="94219"/>
    <lineage>
        <taxon>Eukaryota</taxon>
        <taxon>Viridiplantae</taxon>
        <taxon>Streptophyta</taxon>
        <taxon>Embryophyta</taxon>
        <taxon>Tracheophyta</taxon>
        <taxon>Spermatophyta</taxon>
        <taxon>Magnoliopsida</taxon>
        <taxon>Liliopsida</taxon>
        <taxon>Asparagales</taxon>
        <taxon>Orchidaceae</taxon>
        <taxon>Epidendroideae</taxon>
        <taxon>Malaxideae</taxon>
        <taxon>Dendrobiinae</taxon>
        <taxon>Dendrobium</taxon>
    </lineage>
</organism>
<dbReference type="GO" id="GO:0003676">
    <property type="term" value="F:nucleic acid binding"/>
    <property type="evidence" value="ECO:0007669"/>
    <property type="project" value="InterPro"/>
</dbReference>
<dbReference type="SMART" id="SM00443">
    <property type="entry name" value="G_patch"/>
    <property type="match status" value="1"/>
</dbReference>
<reference evidence="3" key="1">
    <citation type="journal article" date="2022" name="Front. Genet.">
        <title>Chromosome-Scale Assembly of the Dendrobium nobile Genome Provides Insights Into the Molecular Mechanism of the Biosynthesis of the Medicinal Active Ingredient of Dendrobium.</title>
        <authorList>
            <person name="Xu Q."/>
            <person name="Niu S.-C."/>
            <person name="Li K.-L."/>
            <person name="Zheng P.-J."/>
            <person name="Zhang X.-J."/>
            <person name="Jia Y."/>
            <person name="Liu Y."/>
            <person name="Niu Y.-X."/>
            <person name="Yu L.-H."/>
            <person name="Chen D.-F."/>
            <person name="Zhang G.-Q."/>
        </authorList>
    </citation>
    <scope>NUCLEOTIDE SEQUENCE</scope>
    <source>
        <tissue evidence="3">Leaf</tissue>
    </source>
</reference>
<dbReference type="EMBL" id="JAGYWB010000019">
    <property type="protein sequence ID" value="KAI0488182.1"/>
    <property type="molecule type" value="Genomic_DNA"/>
</dbReference>
<evidence type="ECO:0000313" key="4">
    <source>
        <dbReference type="Proteomes" id="UP000829196"/>
    </source>
</evidence>
<dbReference type="OrthoDB" id="21470at2759"/>
<dbReference type="InterPro" id="IPR039146">
    <property type="entry name" value="GPANK1"/>
</dbReference>
<dbReference type="PANTHER" id="PTHR20923:SF1">
    <property type="entry name" value="G PATCH DOMAIN AND ANKYRIN REPEAT-CONTAINING PROTEIN 1"/>
    <property type="match status" value="1"/>
</dbReference>
<dbReference type="PANTHER" id="PTHR20923">
    <property type="entry name" value="BAT4 PROTEIN-RELATED"/>
    <property type="match status" value="1"/>
</dbReference>
<comment type="caution">
    <text evidence="3">The sequence shown here is derived from an EMBL/GenBank/DDBJ whole genome shotgun (WGS) entry which is preliminary data.</text>
</comment>
<evidence type="ECO:0000313" key="3">
    <source>
        <dbReference type="EMBL" id="KAI0488182.1"/>
    </source>
</evidence>
<feature type="domain" description="G-patch" evidence="2">
    <location>
        <begin position="10"/>
        <end position="56"/>
    </location>
</feature>
<evidence type="ECO:0000259" key="2">
    <source>
        <dbReference type="PROSITE" id="PS50174"/>
    </source>
</evidence>
<feature type="region of interest" description="Disordered" evidence="1">
    <location>
        <begin position="50"/>
        <end position="80"/>
    </location>
</feature>
<protein>
    <recommendedName>
        <fullName evidence="2">G-patch domain-containing protein</fullName>
    </recommendedName>
</protein>
<dbReference type="PROSITE" id="PS50174">
    <property type="entry name" value="G_PATCH"/>
    <property type="match status" value="1"/>
</dbReference>
<sequence length="113" mass="13111">MESKYSPLDSSNIGFQLLRKSGWKEGTGLGASEQGRLEPIQTQIKKNKCGIGAQMKKKSSTDHVSDTQKENLQSEKRPKAMTKRLRKMLQEEQRMKEKEFDQAFFRDFWPDNV</sequence>
<evidence type="ECO:0000256" key="1">
    <source>
        <dbReference type="SAM" id="MobiDB-lite"/>
    </source>
</evidence>
<dbReference type="Pfam" id="PF01585">
    <property type="entry name" value="G-patch"/>
    <property type="match status" value="1"/>
</dbReference>
<keyword evidence="4" id="KW-1185">Reference proteome</keyword>
<gene>
    <name evidence="3" type="ORF">KFK09_028009</name>
</gene>
<accession>A0A8T3A293</accession>
<name>A0A8T3A293_DENNO</name>
<dbReference type="Proteomes" id="UP000829196">
    <property type="component" value="Unassembled WGS sequence"/>
</dbReference>
<dbReference type="AlphaFoldDB" id="A0A8T3A293"/>